<comment type="caution">
    <text evidence="1">The sequence shown here is derived from an EMBL/GenBank/DDBJ whole genome shotgun (WGS) entry which is preliminary data.</text>
</comment>
<dbReference type="RefSeq" id="WP_132028518.1">
    <property type="nucleotide sequence ID" value="NZ_SMAI01000001.1"/>
</dbReference>
<dbReference type="AlphaFoldDB" id="A0A4R3M356"/>
<dbReference type="Proteomes" id="UP000294664">
    <property type="component" value="Unassembled WGS sequence"/>
</dbReference>
<protein>
    <submittedName>
        <fullName evidence="1">Uncharacterized protein</fullName>
    </submittedName>
</protein>
<accession>A0A4R3M356</accession>
<name>A0A4R3M356_9HYPH</name>
<reference evidence="1 2" key="1">
    <citation type="submission" date="2019-03" db="EMBL/GenBank/DDBJ databases">
        <title>Genomic Encyclopedia of Type Strains, Phase IV (KMG-IV): sequencing the most valuable type-strain genomes for metagenomic binning, comparative biology and taxonomic classification.</title>
        <authorList>
            <person name="Goeker M."/>
        </authorList>
    </citation>
    <scope>NUCLEOTIDE SEQUENCE [LARGE SCALE GENOMIC DNA]</scope>
    <source>
        <strain evidence="1 2">DSM 9035</strain>
    </source>
</reference>
<proteinExistence type="predicted"/>
<evidence type="ECO:0000313" key="2">
    <source>
        <dbReference type="Proteomes" id="UP000294664"/>
    </source>
</evidence>
<gene>
    <name evidence="1" type="ORF">EDC64_101119</name>
</gene>
<organism evidence="1 2">
    <name type="scientific">Aquabacter spiritensis</name>
    <dbReference type="NCBI Taxonomy" id="933073"/>
    <lineage>
        <taxon>Bacteria</taxon>
        <taxon>Pseudomonadati</taxon>
        <taxon>Pseudomonadota</taxon>
        <taxon>Alphaproteobacteria</taxon>
        <taxon>Hyphomicrobiales</taxon>
        <taxon>Xanthobacteraceae</taxon>
        <taxon>Aquabacter</taxon>
    </lineage>
</organism>
<dbReference type="EMBL" id="SMAI01000001">
    <property type="protein sequence ID" value="TCT07600.1"/>
    <property type="molecule type" value="Genomic_DNA"/>
</dbReference>
<keyword evidence="2" id="KW-1185">Reference proteome</keyword>
<evidence type="ECO:0000313" key="1">
    <source>
        <dbReference type="EMBL" id="TCT07600.1"/>
    </source>
</evidence>
<sequence length="77" mass="8705">MVVEIEAMKGSQDFAGRTLRKTVARFGSLLSLSAPHRLEFARPRSAADALHQDWQRLGADMRRAVEVVTREKARAKR</sequence>